<dbReference type="EMBL" id="KQ257463">
    <property type="protein sequence ID" value="KNC97516.1"/>
    <property type="molecule type" value="Genomic_DNA"/>
</dbReference>
<sequence>MDDLLRQIKAVERAGVEKPWADLLPVLKAASSAVLCSCTVDGQDPLDLLNPKDHSLAYLFILVARMKATNADGGVLLQAAMRFAEQFERDQVLLAPEQMTAYGEATARLADKIDRPISSVRPIQIACIRWSGSKGNHLTSLHRMVLKCCLLAKTYRAALPVLDRDITEIDPQSYDLKYQDFLLHYYYGGMIYVGLKRFERALQCFHLCLTAPGFVASAIQVEAHRKYILVSLILHGRSEPLPKYTNSAVFRACKQYGAAYLDFAHAYESLNFTRIETEFRKSEQQFEIHGNRGLVMQSMTALVRRNIQQLTQTYLTLSLSDIAKSVKLSGAAEAERIVLQMIEDGEVFATINQCSGGMVSFRDAPETYKAIETMRRLKGEVTQAIDLGERVIRMDRALGLSKDFLSKILHGERGQGANIGTADDDMFGDDSIGEYWAGNRGGA</sequence>
<dbReference type="PROSITE" id="PS50250">
    <property type="entry name" value="PCI"/>
    <property type="match status" value="1"/>
</dbReference>
<dbReference type="SMART" id="SM00088">
    <property type="entry name" value="PINT"/>
    <property type="match status" value="1"/>
</dbReference>
<evidence type="ECO:0000256" key="4">
    <source>
        <dbReference type="ARBA" id="ARBA00014878"/>
    </source>
</evidence>
<evidence type="ECO:0000256" key="6">
    <source>
        <dbReference type="ARBA" id="ARBA00022790"/>
    </source>
</evidence>
<dbReference type="PANTHER" id="PTHR10758">
    <property type="entry name" value="26S PROTEASOME NON-ATPASE REGULATORY SUBUNIT 3/COP9 SIGNALOSOME COMPLEX SUBUNIT 3"/>
    <property type="match status" value="1"/>
</dbReference>
<protein>
    <recommendedName>
        <fullName evidence="4">COP9 signalosome complex subunit 3</fullName>
    </recommendedName>
</protein>
<reference evidence="9 10" key="1">
    <citation type="submission" date="2009-08" db="EMBL/GenBank/DDBJ databases">
        <title>The Genome Sequence of Spizellomyces punctatus strain DAOM BR117.</title>
        <authorList>
            <consortium name="The Broad Institute Genome Sequencing Platform"/>
            <person name="Russ C."/>
            <person name="Cuomo C."/>
            <person name="Shea T."/>
            <person name="Young S.K."/>
            <person name="Zeng Q."/>
            <person name="Koehrsen M."/>
            <person name="Haas B."/>
            <person name="Borodovsky M."/>
            <person name="Guigo R."/>
            <person name="Alvarado L."/>
            <person name="Berlin A."/>
            <person name="Bochicchio J."/>
            <person name="Borenstein D."/>
            <person name="Chapman S."/>
            <person name="Chen Z."/>
            <person name="Engels R."/>
            <person name="Freedman E."/>
            <person name="Gellesch M."/>
            <person name="Goldberg J."/>
            <person name="Griggs A."/>
            <person name="Gujja S."/>
            <person name="Heiman D."/>
            <person name="Hepburn T."/>
            <person name="Howarth C."/>
            <person name="Jen D."/>
            <person name="Larson L."/>
            <person name="Lewis B."/>
            <person name="Mehta T."/>
            <person name="Park D."/>
            <person name="Pearson M."/>
            <person name="Roberts A."/>
            <person name="Saif S."/>
            <person name="Shenoy N."/>
            <person name="Sisk P."/>
            <person name="Stolte C."/>
            <person name="Sykes S."/>
            <person name="Thomson T."/>
            <person name="Walk T."/>
            <person name="White J."/>
            <person name="Yandava C."/>
            <person name="Burger G."/>
            <person name="Gray M.W."/>
            <person name="Holland P.W.H."/>
            <person name="King N."/>
            <person name="Lang F.B.F."/>
            <person name="Roger A.J."/>
            <person name="Ruiz-Trillo I."/>
            <person name="Lander E."/>
            <person name="Nusbaum C."/>
        </authorList>
    </citation>
    <scope>NUCLEOTIDE SEQUENCE [LARGE SCALE GENOMIC DNA]</scope>
    <source>
        <strain evidence="9 10">DAOM BR117</strain>
    </source>
</reference>
<dbReference type="GO" id="GO:0005737">
    <property type="term" value="C:cytoplasm"/>
    <property type="evidence" value="ECO:0007669"/>
    <property type="project" value="UniProtKB-SubCell"/>
</dbReference>
<evidence type="ECO:0000313" key="9">
    <source>
        <dbReference type="EMBL" id="KNC97516.1"/>
    </source>
</evidence>
<dbReference type="InterPro" id="IPR036390">
    <property type="entry name" value="WH_DNA-bd_sf"/>
</dbReference>
<evidence type="ECO:0000256" key="1">
    <source>
        <dbReference type="ARBA" id="ARBA00004123"/>
    </source>
</evidence>
<accession>A0A0L0H939</accession>
<feature type="domain" description="PCI" evidence="8">
    <location>
        <begin position="197"/>
        <end position="365"/>
    </location>
</feature>
<name>A0A0L0H939_SPIPD</name>
<comment type="subcellular location">
    <subcellularLocation>
        <location evidence="2">Cytoplasm</location>
    </subcellularLocation>
    <subcellularLocation>
        <location evidence="1">Nucleus</location>
    </subcellularLocation>
</comment>
<keyword evidence="6" id="KW-0736">Signalosome</keyword>
<dbReference type="GeneID" id="27690245"/>
<evidence type="ECO:0000256" key="7">
    <source>
        <dbReference type="ARBA" id="ARBA00023242"/>
    </source>
</evidence>
<dbReference type="OMA" id="NHYHDLV"/>
<evidence type="ECO:0000259" key="8">
    <source>
        <dbReference type="PROSITE" id="PS50250"/>
    </source>
</evidence>
<keyword evidence="7" id="KW-0539">Nucleus</keyword>
<dbReference type="AlphaFoldDB" id="A0A0L0H939"/>
<comment type="similarity">
    <text evidence="3">Belongs to the CSN3 family.</text>
</comment>
<dbReference type="PANTHER" id="PTHR10758:SF1">
    <property type="entry name" value="COP9 SIGNALOSOME COMPLEX SUBUNIT 3"/>
    <property type="match status" value="1"/>
</dbReference>
<dbReference type="Proteomes" id="UP000053201">
    <property type="component" value="Unassembled WGS sequence"/>
</dbReference>
<dbReference type="Gene3D" id="1.25.40.570">
    <property type="match status" value="1"/>
</dbReference>
<organism evidence="9 10">
    <name type="scientific">Spizellomyces punctatus (strain DAOM BR117)</name>
    <dbReference type="NCBI Taxonomy" id="645134"/>
    <lineage>
        <taxon>Eukaryota</taxon>
        <taxon>Fungi</taxon>
        <taxon>Fungi incertae sedis</taxon>
        <taxon>Chytridiomycota</taxon>
        <taxon>Chytridiomycota incertae sedis</taxon>
        <taxon>Chytridiomycetes</taxon>
        <taxon>Spizellomycetales</taxon>
        <taxon>Spizellomycetaceae</taxon>
        <taxon>Spizellomyces</taxon>
    </lineage>
</organism>
<dbReference type="InterPro" id="IPR055089">
    <property type="entry name" value="COP9_N"/>
</dbReference>
<proteinExistence type="inferred from homology"/>
<dbReference type="SUPFAM" id="SSF46785">
    <property type="entry name" value="Winged helix' DNA-binding domain"/>
    <property type="match status" value="1"/>
</dbReference>
<gene>
    <name evidence="9" type="ORF">SPPG_06992</name>
</gene>
<dbReference type="STRING" id="645134.A0A0L0H939"/>
<keyword evidence="5" id="KW-0963">Cytoplasm</keyword>
<dbReference type="OrthoDB" id="29061at2759"/>
<dbReference type="VEuPathDB" id="FungiDB:SPPG_06992"/>
<evidence type="ECO:0000256" key="2">
    <source>
        <dbReference type="ARBA" id="ARBA00004496"/>
    </source>
</evidence>
<dbReference type="InterPro" id="IPR000717">
    <property type="entry name" value="PCI_dom"/>
</dbReference>
<dbReference type="Pfam" id="PF01399">
    <property type="entry name" value="PCI"/>
    <property type="match status" value="1"/>
</dbReference>
<evidence type="ECO:0000313" key="10">
    <source>
        <dbReference type="Proteomes" id="UP000053201"/>
    </source>
</evidence>
<dbReference type="InterPro" id="IPR050756">
    <property type="entry name" value="CSN3"/>
</dbReference>
<dbReference type="GO" id="GO:0006511">
    <property type="term" value="P:ubiquitin-dependent protein catabolic process"/>
    <property type="evidence" value="ECO:0007669"/>
    <property type="project" value="TreeGrafter"/>
</dbReference>
<evidence type="ECO:0000256" key="3">
    <source>
        <dbReference type="ARBA" id="ARBA00007084"/>
    </source>
</evidence>
<dbReference type="InParanoid" id="A0A0L0H939"/>
<dbReference type="GO" id="GO:0008180">
    <property type="term" value="C:COP9 signalosome"/>
    <property type="evidence" value="ECO:0007669"/>
    <property type="project" value="UniProtKB-KW"/>
</dbReference>
<dbReference type="eggNOG" id="KOG2582">
    <property type="taxonomic scope" value="Eukaryota"/>
</dbReference>
<dbReference type="RefSeq" id="XP_016605556.1">
    <property type="nucleotide sequence ID" value="XM_016755171.1"/>
</dbReference>
<dbReference type="Pfam" id="PF22788">
    <property type="entry name" value="COP9_hel_rpt"/>
    <property type="match status" value="1"/>
</dbReference>
<evidence type="ECO:0000256" key="5">
    <source>
        <dbReference type="ARBA" id="ARBA00022490"/>
    </source>
</evidence>
<keyword evidence="10" id="KW-1185">Reference proteome</keyword>